<organism evidence="1">
    <name type="scientific">uncultured Caudovirales phage</name>
    <dbReference type="NCBI Taxonomy" id="2100421"/>
    <lineage>
        <taxon>Viruses</taxon>
        <taxon>Duplodnaviria</taxon>
        <taxon>Heunggongvirae</taxon>
        <taxon>Uroviricota</taxon>
        <taxon>Caudoviricetes</taxon>
        <taxon>Peduoviridae</taxon>
        <taxon>Maltschvirus</taxon>
        <taxon>Maltschvirus maltsch</taxon>
    </lineage>
</organism>
<name>A0A6J5SE90_9CAUD</name>
<protein>
    <submittedName>
        <fullName evidence="1">Uncharacterized protein</fullName>
    </submittedName>
</protein>
<reference evidence="1" key="1">
    <citation type="submission" date="2020-05" db="EMBL/GenBank/DDBJ databases">
        <authorList>
            <person name="Chiriac C."/>
            <person name="Salcher M."/>
            <person name="Ghai R."/>
            <person name="Kavagutti S V."/>
        </authorList>
    </citation>
    <scope>NUCLEOTIDE SEQUENCE</scope>
</reference>
<proteinExistence type="predicted"/>
<sequence length="126" mass="14215">MFGMPDFVPHVSRELEALEIADPLDQQLCEIVGAVLMKHYPLYDWLVRADRRKGMIDILNVSLDGQLGCRIFMDGPATVSELEHKAMMYGGEILERFNVTRGAMKQHEVAELPRDFAGRIINVAKG</sequence>
<accession>A0A6J5SE90</accession>
<gene>
    <name evidence="1" type="ORF">UFOVP1419_54</name>
</gene>
<evidence type="ECO:0000313" key="1">
    <source>
        <dbReference type="EMBL" id="CAB4211929.1"/>
    </source>
</evidence>
<dbReference type="EMBL" id="LR797377">
    <property type="protein sequence ID" value="CAB4211929.1"/>
    <property type="molecule type" value="Genomic_DNA"/>
</dbReference>